<evidence type="ECO:0000313" key="1">
    <source>
        <dbReference type="EMBL" id="KAJ8104771.1"/>
    </source>
</evidence>
<accession>A0ACC2HP78</accession>
<keyword evidence="2" id="KW-1185">Reference proteome</keyword>
<dbReference type="Proteomes" id="UP001153334">
    <property type="component" value="Unassembled WGS sequence"/>
</dbReference>
<protein>
    <submittedName>
        <fullName evidence="1">Uncharacterized protein</fullName>
    </submittedName>
</protein>
<comment type="caution">
    <text evidence="1">The sequence shown here is derived from an EMBL/GenBank/DDBJ whole genome shotgun (WGS) entry which is preliminary data.</text>
</comment>
<name>A0ACC2HP78_9PEZI</name>
<evidence type="ECO:0000313" key="2">
    <source>
        <dbReference type="Proteomes" id="UP001153334"/>
    </source>
</evidence>
<dbReference type="EMBL" id="JAPESX010003532">
    <property type="protein sequence ID" value="KAJ8104771.1"/>
    <property type="molecule type" value="Genomic_DNA"/>
</dbReference>
<reference evidence="1" key="1">
    <citation type="submission" date="2022-11" db="EMBL/GenBank/DDBJ databases">
        <title>Genome Sequence of Nemania bipapillata.</title>
        <authorList>
            <person name="Buettner E."/>
        </authorList>
    </citation>
    <scope>NUCLEOTIDE SEQUENCE</scope>
    <source>
        <strain evidence="1">CP14</strain>
    </source>
</reference>
<organism evidence="1 2">
    <name type="scientific">Nemania bipapillata</name>
    <dbReference type="NCBI Taxonomy" id="110536"/>
    <lineage>
        <taxon>Eukaryota</taxon>
        <taxon>Fungi</taxon>
        <taxon>Dikarya</taxon>
        <taxon>Ascomycota</taxon>
        <taxon>Pezizomycotina</taxon>
        <taxon>Sordariomycetes</taxon>
        <taxon>Xylariomycetidae</taxon>
        <taxon>Xylariales</taxon>
        <taxon>Xylariaceae</taxon>
        <taxon>Nemania</taxon>
    </lineage>
</organism>
<sequence length="143" mass="16189">MEKRVQKALQQAEFLKKQSDSIPWKLDEPWTQYHHAQDTEGETWQPSRGAYTSTQAHLTDVTGLALHSWNIDFMLPFSESWMGAALADLNKLLSQLPSVATTATVINFQECIPGGLITISQQEWVRERFYMTDLGASTWASEA</sequence>
<proteinExistence type="predicted"/>
<gene>
    <name evidence="1" type="ORF">ONZ43_g7696</name>
</gene>